<keyword evidence="4" id="KW-1185">Reference proteome</keyword>
<comment type="caution">
    <text evidence="3">The sequence shown here is derived from an EMBL/GenBank/DDBJ whole genome shotgun (WGS) entry which is preliminary data.</text>
</comment>
<dbReference type="RefSeq" id="WP_205365171.1">
    <property type="nucleotide sequence ID" value="NZ_JADKYB010000047.1"/>
</dbReference>
<evidence type="ECO:0000313" key="3">
    <source>
        <dbReference type="EMBL" id="MBM9510703.1"/>
    </source>
</evidence>
<evidence type="ECO:0000256" key="2">
    <source>
        <dbReference type="SAM" id="Phobius"/>
    </source>
</evidence>
<keyword evidence="2" id="KW-0472">Membrane</keyword>
<feature type="transmembrane region" description="Helical" evidence="2">
    <location>
        <begin position="165"/>
        <end position="187"/>
    </location>
</feature>
<dbReference type="PANTHER" id="PTHR33133">
    <property type="entry name" value="OS08G0107100 PROTEIN-RELATED"/>
    <property type="match status" value="1"/>
</dbReference>
<evidence type="ECO:0008006" key="5">
    <source>
        <dbReference type="Google" id="ProtNLM"/>
    </source>
</evidence>
<feature type="compositionally biased region" description="Low complexity" evidence="1">
    <location>
        <begin position="11"/>
        <end position="71"/>
    </location>
</feature>
<feature type="transmembrane region" description="Helical" evidence="2">
    <location>
        <begin position="400"/>
        <end position="429"/>
    </location>
</feature>
<feature type="transmembrane region" description="Helical" evidence="2">
    <location>
        <begin position="265"/>
        <end position="292"/>
    </location>
</feature>
<dbReference type="EMBL" id="JADKYB010000047">
    <property type="protein sequence ID" value="MBM9510703.1"/>
    <property type="molecule type" value="Genomic_DNA"/>
</dbReference>
<evidence type="ECO:0000313" key="4">
    <source>
        <dbReference type="Proteomes" id="UP000749040"/>
    </source>
</evidence>
<sequence>MTNPPGPTPPGSSDSPEPDAGSGTAPPTSSSSSGSSSSGTDSPPSASTATGSGTFDTSAPADTADAPTDGPTAGGYRGWSQRQPPPTTTGWARWSPPPGAPPQQWGGPRQGTPAPGAQQQWGGQRWGWQQQPTAPKPGVIPLRPLGAGEILDGALTTLRLHWRTVIGATLGIALVTETVSVLVQGLFIDDTRLNNLRDNPDPSVGDIAHALSGTVAGGVLTFVVALIGWCAATAVLTPVTSRAVLGRPVSAREAWQLARPRLRHLLALGALLPLFSVGVMAVATLPGLLVAVAGSPSGGASLGVLGGIAGLVVEVWLLVQWSLAAPALILERQGVTAALKRSAKLVRDAWWRVLGVQLLGLLLSTIAQGVISTPFSLLGSAVTGDGGLSAFMSDSSNPGWGFLVIAGVGGAIGSAVTLPITAGVTALLYMDQRIRRESLDLELARATKND</sequence>
<organism evidence="3 4">
    <name type="scientific">Actinacidiphila acididurans</name>
    <dbReference type="NCBI Taxonomy" id="2784346"/>
    <lineage>
        <taxon>Bacteria</taxon>
        <taxon>Bacillati</taxon>
        <taxon>Actinomycetota</taxon>
        <taxon>Actinomycetes</taxon>
        <taxon>Kitasatosporales</taxon>
        <taxon>Streptomycetaceae</taxon>
        <taxon>Actinacidiphila</taxon>
    </lineage>
</organism>
<dbReference type="PANTHER" id="PTHR33133:SF1">
    <property type="entry name" value="EXPRESSED PROTEIN-RELATED"/>
    <property type="match status" value="1"/>
</dbReference>
<dbReference type="Proteomes" id="UP000749040">
    <property type="component" value="Unassembled WGS sequence"/>
</dbReference>
<feature type="compositionally biased region" description="Low complexity" evidence="1">
    <location>
        <begin position="102"/>
        <end position="133"/>
    </location>
</feature>
<feature type="region of interest" description="Disordered" evidence="1">
    <location>
        <begin position="1"/>
        <end position="138"/>
    </location>
</feature>
<protein>
    <recommendedName>
        <fullName evidence="5">Glycerophosphoryl diester phosphodiesterase membrane domain-containing protein</fullName>
    </recommendedName>
</protein>
<feature type="transmembrane region" description="Helical" evidence="2">
    <location>
        <begin position="349"/>
        <end position="371"/>
    </location>
</feature>
<gene>
    <name evidence="3" type="ORF">ITX44_40305</name>
</gene>
<keyword evidence="2" id="KW-1133">Transmembrane helix</keyword>
<keyword evidence="2" id="KW-0812">Transmembrane</keyword>
<name>A0ABS2U502_9ACTN</name>
<feature type="compositionally biased region" description="Pro residues" evidence="1">
    <location>
        <begin position="1"/>
        <end position="10"/>
    </location>
</feature>
<feature type="transmembrane region" description="Helical" evidence="2">
    <location>
        <begin position="207"/>
        <end position="232"/>
    </location>
</feature>
<reference evidence="3 4" key="1">
    <citation type="submission" date="2021-01" db="EMBL/GenBank/DDBJ databases">
        <title>Streptomyces acididurans sp. nov., isolated from a peat swamp forest soil.</title>
        <authorList>
            <person name="Chantavorakit T."/>
            <person name="Duangmal K."/>
        </authorList>
    </citation>
    <scope>NUCLEOTIDE SEQUENCE [LARGE SCALE GENOMIC DNA]</scope>
    <source>
        <strain evidence="3 4">KK5PA1</strain>
    </source>
</reference>
<accession>A0ABS2U502</accession>
<proteinExistence type="predicted"/>
<feature type="transmembrane region" description="Helical" evidence="2">
    <location>
        <begin position="304"/>
        <end position="329"/>
    </location>
</feature>
<evidence type="ECO:0000256" key="1">
    <source>
        <dbReference type="SAM" id="MobiDB-lite"/>
    </source>
</evidence>